<dbReference type="RefSeq" id="WP_143093046.1">
    <property type="nucleotide sequence ID" value="NZ_FORH01000001.1"/>
</dbReference>
<accession>A0A1I3LM71</accession>
<evidence type="ECO:0000313" key="2">
    <source>
        <dbReference type="Proteomes" id="UP000199630"/>
    </source>
</evidence>
<proteinExistence type="predicted"/>
<dbReference type="OrthoDB" id="6174477at2"/>
<organism evidence="1 2">
    <name type="scientific">Celeribacter neptunius</name>
    <dbReference type="NCBI Taxonomy" id="588602"/>
    <lineage>
        <taxon>Bacteria</taxon>
        <taxon>Pseudomonadati</taxon>
        <taxon>Pseudomonadota</taxon>
        <taxon>Alphaproteobacteria</taxon>
        <taxon>Rhodobacterales</taxon>
        <taxon>Roseobacteraceae</taxon>
        <taxon>Celeribacter</taxon>
    </lineage>
</organism>
<dbReference type="STRING" id="588602.SAMN04487991_1083"/>
<name>A0A1I3LM71_9RHOB</name>
<reference evidence="2" key="1">
    <citation type="submission" date="2016-10" db="EMBL/GenBank/DDBJ databases">
        <authorList>
            <person name="Varghese N."/>
            <person name="Submissions S."/>
        </authorList>
    </citation>
    <scope>NUCLEOTIDE SEQUENCE [LARGE SCALE GENOMIC DNA]</scope>
    <source>
        <strain evidence="2">DSM 26471</strain>
    </source>
</reference>
<dbReference type="AlphaFoldDB" id="A0A1I3LM71"/>
<gene>
    <name evidence="1" type="ORF">SAMN04487991_1083</name>
</gene>
<dbReference type="EMBL" id="FORH01000001">
    <property type="protein sequence ID" value="SFI85854.1"/>
    <property type="molecule type" value="Genomic_DNA"/>
</dbReference>
<protein>
    <submittedName>
        <fullName evidence="1">Uncharacterized protein</fullName>
    </submittedName>
</protein>
<evidence type="ECO:0000313" key="1">
    <source>
        <dbReference type="EMBL" id="SFI85854.1"/>
    </source>
</evidence>
<sequence>MTLPAKTVCVLGNSHMAAFVTASDQWAARWPEMRFIPFGAHGKSLECYRVEEGALVSDDAEARARLLALTGQDRLDLAGIDAFVVTGLQFSIFAPVRVFNQVSSMALPSVAGHRDAVERNRPLTSGALTEAYCRERLRATLGYRLARDLAQAGAAPVFLASQPRPAVSAREQGYKFAGFTRLHERGDGIWLSQEYDRIARRICRAAGVRYLAQPPRTIRDGLFTKYKFMRGSLRLAKAGNIRHPVDDVIHANADFARLMIDQLAAALDLSIVPAE</sequence>
<dbReference type="Proteomes" id="UP000199630">
    <property type="component" value="Unassembled WGS sequence"/>
</dbReference>
<keyword evidence="2" id="KW-1185">Reference proteome</keyword>